<dbReference type="Pfam" id="PF00392">
    <property type="entry name" value="GntR"/>
    <property type="match status" value="1"/>
</dbReference>
<dbReference type="Pfam" id="PF07729">
    <property type="entry name" value="FCD"/>
    <property type="match status" value="1"/>
</dbReference>
<dbReference type="InterPro" id="IPR011711">
    <property type="entry name" value="GntR_C"/>
</dbReference>
<evidence type="ECO:0000259" key="4">
    <source>
        <dbReference type="PROSITE" id="PS50949"/>
    </source>
</evidence>
<protein>
    <submittedName>
        <fullName evidence="5">FadR/GntR family transcriptional regulator</fullName>
    </submittedName>
</protein>
<dbReference type="PRINTS" id="PR00035">
    <property type="entry name" value="HTHGNTR"/>
</dbReference>
<dbReference type="Proteomes" id="UP001589867">
    <property type="component" value="Unassembled WGS sequence"/>
</dbReference>
<dbReference type="InterPro" id="IPR008920">
    <property type="entry name" value="TF_FadR/GntR_C"/>
</dbReference>
<evidence type="ECO:0000256" key="3">
    <source>
        <dbReference type="ARBA" id="ARBA00023163"/>
    </source>
</evidence>
<dbReference type="CDD" id="cd07377">
    <property type="entry name" value="WHTH_GntR"/>
    <property type="match status" value="1"/>
</dbReference>
<keyword evidence="3" id="KW-0804">Transcription</keyword>
<dbReference type="SUPFAM" id="SSF48008">
    <property type="entry name" value="GntR ligand-binding domain-like"/>
    <property type="match status" value="1"/>
</dbReference>
<keyword evidence="1" id="KW-0805">Transcription regulation</keyword>
<dbReference type="Gene3D" id="1.20.120.530">
    <property type="entry name" value="GntR ligand-binding domain-like"/>
    <property type="match status" value="1"/>
</dbReference>
<proteinExistence type="predicted"/>
<feature type="domain" description="HTH gntR-type" evidence="4">
    <location>
        <begin position="28"/>
        <end position="95"/>
    </location>
</feature>
<dbReference type="InterPro" id="IPR036388">
    <property type="entry name" value="WH-like_DNA-bd_sf"/>
</dbReference>
<gene>
    <name evidence="5" type="ORF">ACFFIA_19785</name>
</gene>
<dbReference type="PANTHER" id="PTHR43537:SF44">
    <property type="entry name" value="GNTR FAMILY REGULATORY PROTEIN"/>
    <property type="match status" value="1"/>
</dbReference>
<evidence type="ECO:0000256" key="1">
    <source>
        <dbReference type="ARBA" id="ARBA00023015"/>
    </source>
</evidence>
<dbReference type="RefSeq" id="WP_377252977.1">
    <property type="nucleotide sequence ID" value="NZ_JBHLUH010000039.1"/>
</dbReference>
<dbReference type="Gene3D" id="1.10.10.10">
    <property type="entry name" value="Winged helix-like DNA-binding domain superfamily/Winged helix DNA-binding domain"/>
    <property type="match status" value="1"/>
</dbReference>
<dbReference type="PROSITE" id="PS50949">
    <property type="entry name" value="HTH_GNTR"/>
    <property type="match status" value="1"/>
</dbReference>
<dbReference type="SUPFAM" id="SSF46785">
    <property type="entry name" value="Winged helix' DNA-binding domain"/>
    <property type="match status" value="1"/>
</dbReference>
<evidence type="ECO:0000313" key="5">
    <source>
        <dbReference type="EMBL" id="MFC0529906.1"/>
    </source>
</evidence>
<dbReference type="EMBL" id="JBHLUH010000039">
    <property type="protein sequence ID" value="MFC0529906.1"/>
    <property type="molecule type" value="Genomic_DNA"/>
</dbReference>
<accession>A0ABV6M5G4</accession>
<name>A0ABV6M5G4_9ACTN</name>
<dbReference type="InterPro" id="IPR036390">
    <property type="entry name" value="WH_DNA-bd_sf"/>
</dbReference>
<dbReference type="InterPro" id="IPR000524">
    <property type="entry name" value="Tscrpt_reg_HTH_GntR"/>
</dbReference>
<dbReference type="SMART" id="SM00345">
    <property type="entry name" value="HTH_GNTR"/>
    <property type="match status" value="1"/>
</dbReference>
<evidence type="ECO:0000313" key="6">
    <source>
        <dbReference type="Proteomes" id="UP001589867"/>
    </source>
</evidence>
<evidence type="ECO:0000256" key="2">
    <source>
        <dbReference type="ARBA" id="ARBA00023125"/>
    </source>
</evidence>
<keyword evidence="2" id="KW-0238">DNA-binding</keyword>
<reference evidence="5 6" key="1">
    <citation type="submission" date="2024-09" db="EMBL/GenBank/DDBJ databases">
        <authorList>
            <person name="Sun Q."/>
            <person name="Mori K."/>
        </authorList>
    </citation>
    <scope>NUCLEOTIDE SEQUENCE [LARGE SCALE GENOMIC DNA]</scope>
    <source>
        <strain evidence="5 6">TBRC 3947</strain>
    </source>
</reference>
<organism evidence="5 6">
    <name type="scientific">Phytohabitans kaempferiae</name>
    <dbReference type="NCBI Taxonomy" id="1620943"/>
    <lineage>
        <taxon>Bacteria</taxon>
        <taxon>Bacillati</taxon>
        <taxon>Actinomycetota</taxon>
        <taxon>Actinomycetes</taxon>
        <taxon>Micromonosporales</taxon>
        <taxon>Micromonosporaceae</taxon>
    </lineage>
</organism>
<comment type="caution">
    <text evidence="5">The sequence shown here is derived from an EMBL/GenBank/DDBJ whole genome shotgun (WGS) entry which is preliminary data.</text>
</comment>
<sequence>MYSPTHSSRLISCRYRCPLVPVEEEPALNAHERVVSELERLVFGGAVPGSPLPSESELADELSVSRLTVREAFKSLQARGLIHVRQGRRPVIAPLSAIAIEDFFTASVRLDPRNYLDLLDVRRALEVHIAGLAAMRASRAATAGMEDALAAMRASIDDSEAFNAADVRFHEALASASGNRILTFLIEAMQQPLRNSRLQSRRGHVERGRPLTEVIDEHAAILQCVTDADPAGAAAAMRDHLAQTERSLYAALDLPFLPPTGEPGGPA</sequence>
<dbReference type="SMART" id="SM00895">
    <property type="entry name" value="FCD"/>
    <property type="match status" value="1"/>
</dbReference>
<dbReference type="PANTHER" id="PTHR43537">
    <property type="entry name" value="TRANSCRIPTIONAL REGULATOR, GNTR FAMILY"/>
    <property type="match status" value="1"/>
</dbReference>
<keyword evidence="6" id="KW-1185">Reference proteome</keyword>